<feature type="transmembrane region" description="Helical" evidence="6">
    <location>
        <begin position="623"/>
        <end position="641"/>
    </location>
</feature>
<accession>A0A5A7STJ4</accession>
<comment type="similarity">
    <text evidence="2">Belongs to the SYG1 (TC 2.A.94) family.</text>
</comment>
<feature type="transmembrane region" description="Helical" evidence="6">
    <location>
        <begin position="505"/>
        <end position="525"/>
    </location>
</feature>
<keyword evidence="4 6" id="KW-1133">Transmembrane helix</keyword>
<gene>
    <name evidence="9" type="ORF">E6C27_scaffold65G004500</name>
</gene>
<feature type="transmembrane region" description="Helical" evidence="6">
    <location>
        <begin position="700"/>
        <end position="722"/>
    </location>
</feature>
<dbReference type="GO" id="GO:0006817">
    <property type="term" value="P:phosphate ion transport"/>
    <property type="evidence" value="ECO:0007669"/>
    <property type="project" value="TreeGrafter"/>
</dbReference>
<dbReference type="GO" id="GO:0016036">
    <property type="term" value="P:cellular response to phosphate starvation"/>
    <property type="evidence" value="ECO:0007669"/>
    <property type="project" value="TreeGrafter"/>
</dbReference>
<evidence type="ECO:0000256" key="4">
    <source>
        <dbReference type="ARBA" id="ARBA00022989"/>
    </source>
</evidence>
<dbReference type="GO" id="GO:0005886">
    <property type="term" value="C:plasma membrane"/>
    <property type="evidence" value="ECO:0007669"/>
    <property type="project" value="TreeGrafter"/>
</dbReference>
<dbReference type="InterPro" id="IPR004342">
    <property type="entry name" value="EXS_C"/>
</dbReference>
<feature type="transmembrane region" description="Helical" evidence="6">
    <location>
        <begin position="592"/>
        <end position="611"/>
    </location>
</feature>
<dbReference type="Pfam" id="PF03124">
    <property type="entry name" value="EXS"/>
    <property type="match status" value="1"/>
</dbReference>
<feature type="domain" description="SPX" evidence="8">
    <location>
        <begin position="1"/>
        <end position="329"/>
    </location>
</feature>
<feature type="transmembrane region" description="Helical" evidence="6">
    <location>
        <begin position="423"/>
        <end position="444"/>
    </location>
</feature>
<evidence type="ECO:0000256" key="3">
    <source>
        <dbReference type="ARBA" id="ARBA00022692"/>
    </source>
</evidence>
<evidence type="ECO:0000256" key="1">
    <source>
        <dbReference type="ARBA" id="ARBA00004141"/>
    </source>
</evidence>
<comment type="caution">
    <text evidence="9">The sequence shown here is derived from an EMBL/GenBank/DDBJ whole genome shotgun (WGS) entry which is preliminary data.</text>
</comment>
<organism evidence="9 10">
    <name type="scientific">Cucumis melo var. makuwa</name>
    <name type="common">Oriental melon</name>
    <dbReference type="NCBI Taxonomy" id="1194695"/>
    <lineage>
        <taxon>Eukaryota</taxon>
        <taxon>Viridiplantae</taxon>
        <taxon>Streptophyta</taxon>
        <taxon>Embryophyta</taxon>
        <taxon>Tracheophyta</taxon>
        <taxon>Spermatophyta</taxon>
        <taxon>Magnoliopsida</taxon>
        <taxon>eudicotyledons</taxon>
        <taxon>Gunneridae</taxon>
        <taxon>Pentapetalae</taxon>
        <taxon>rosids</taxon>
        <taxon>fabids</taxon>
        <taxon>Cucurbitales</taxon>
        <taxon>Cucurbitaceae</taxon>
        <taxon>Benincaseae</taxon>
        <taxon>Cucumis</taxon>
    </lineage>
</organism>
<dbReference type="Pfam" id="PF03105">
    <property type="entry name" value="SPX"/>
    <property type="match status" value="1"/>
</dbReference>
<dbReference type="InterPro" id="IPR004331">
    <property type="entry name" value="SPX_dom"/>
</dbReference>
<feature type="transmembrane region" description="Helical" evidence="6">
    <location>
        <begin position="380"/>
        <end position="403"/>
    </location>
</feature>
<dbReference type="GO" id="GO:0000822">
    <property type="term" value="F:inositol hexakisphosphate binding"/>
    <property type="evidence" value="ECO:0007669"/>
    <property type="project" value="TreeGrafter"/>
</dbReference>
<keyword evidence="5 6" id="KW-0472">Membrane</keyword>
<name>A0A5A7STJ4_CUCMM</name>
<dbReference type="GO" id="GO:0005802">
    <property type="term" value="C:trans-Golgi network"/>
    <property type="evidence" value="ECO:0007669"/>
    <property type="project" value="TreeGrafter"/>
</dbReference>
<evidence type="ECO:0000256" key="6">
    <source>
        <dbReference type="SAM" id="Phobius"/>
    </source>
</evidence>
<evidence type="ECO:0000259" key="8">
    <source>
        <dbReference type="PROSITE" id="PS51382"/>
    </source>
</evidence>
<keyword evidence="3 6" id="KW-0812">Transmembrane</keyword>
<feature type="transmembrane region" description="Helical" evidence="6">
    <location>
        <begin position="465"/>
        <end position="485"/>
    </location>
</feature>
<feature type="domain" description="EXS" evidence="7">
    <location>
        <begin position="589"/>
        <end position="783"/>
    </location>
</feature>
<evidence type="ECO:0000256" key="5">
    <source>
        <dbReference type="ARBA" id="ARBA00023136"/>
    </source>
</evidence>
<dbReference type="OrthoDB" id="9970435at2759"/>
<dbReference type="AlphaFoldDB" id="A0A5A7STJ4"/>
<dbReference type="Proteomes" id="UP000321393">
    <property type="component" value="Unassembled WGS sequence"/>
</dbReference>
<protein>
    <submittedName>
        <fullName evidence="9">Phosphate transporter PHO1-like protein 10</fullName>
    </submittedName>
</protein>
<dbReference type="PANTHER" id="PTHR10783">
    <property type="entry name" value="XENOTROPIC AND POLYTROPIC RETROVIRUS RECEPTOR 1-RELATED"/>
    <property type="match status" value="1"/>
</dbReference>
<evidence type="ECO:0000256" key="2">
    <source>
        <dbReference type="ARBA" id="ARBA00009665"/>
    </source>
</evidence>
<dbReference type="EMBL" id="SSTE01020484">
    <property type="protein sequence ID" value="KAA0034442.1"/>
    <property type="molecule type" value="Genomic_DNA"/>
</dbReference>
<dbReference type="PROSITE" id="PS51382">
    <property type="entry name" value="SPX"/>
    <property type="match status" value="1"/>
</dbReference>
<proteinExistence type="inferred from homology"/>
<dbReference type="PANTHER" id="PTHR10783:SF104">
    <property type="entry name" value="PHOSPHATE TRANSPORTER PHO1 HOMOLOG 10"/>
    <property type="match status" value="1"/>
</dbReference>
<evidence type="ECO:0000313" key="9">
    <source>
        <dbReference type="EMBL" id="KAA0034442.1"/>
    </source>
</evidence>
<feature type="transmembrane region" description="Helical" evidence="6">
    <location>
        <begin position="653"/>
        <end position="671"/>
    </location>
</feature>
<evidence type="ECO:0000313" key="10">
    <source>
        <dbReference type="Proteomes" id="UP000321393"/>
    </source>
</evidence>
<dbReference type="PROSITE" id="PS51380">
    <property type="entry name" value="EXS"/>
    <property type="match status" value="1"/>
</dbReference>
<comment type="subcellular location">
    <subcellularLocation>
        <location evidence="1">Membrane</location>
        <topology evidence="1">Multi-pass membrane protein</topology>
    </subcellularLocation>
</comment>
<evidence type="ECO:0000259" key="7">
    <source>
        <dbReference type="PROSITE" id="PS51380"/>
    </source>
</evidence>
<reference evidence="9 10" key="1">
    <citation type="submission" date="2019-08" db="EMBL/GenBank/DDBJ databases">
        <title>Draft genome sequences of two oriental melons (Cucumis melo L. var makuwa).</title>
        <authorList>
            <person name="Kwon S.-Y."/>
        </authorList>
    </citation>
    <scope>NUCLEOTIDE SEQUENCE [LARGE SCALE GENOMIC DNA]</scope>
    <source>
        <strain evidence="10">cv. SW 3</strain>
        <tissue evidence="9">Leaf</tissue>
    </source>
</reference>
<sequence>MKFENEFKKQIVPEWADAYVDYNGLKRLLREVSCERQIKKSRVPFRRSKKKPTVNGKCRELTSQPRKCQIVKDIENQVGVVDRSLQNDHLQLSKSCSHGKFQEISEIEMAFLRKFDEELIKVNSFYKENVEAVTEEASVLSKQRKTLVALRRKMEITPLNERHDSHNEASTIPLSSTFQTPCPSGSVHLDSAVETDANYRHEQKESHWGSELDEVHTEVSSNKHVEEVTTMENSQDSQEILKHVKVVDVFNSRKSTSKDICKSSKDDDLDVDQDDRSKIEEQLKKAFAEFYQKLQSLKQYSFMNLSAFARIMNKYEKISSKAAAKSYMETVDNSYLGSSDEVADLMKMVEITFIKDFSNSNYAEAMKHLRPKTKREKHSVTFSSGFLSGCTVALFVATVLKIASQKLMEREEGTHYMENIFPLYSLFGFVVLHMLMYATDLYFWRRCRVNYPFIFGFKRGTALGWQEVFLLSTGFAVLASASFLANLYLDRDPSTQKYRTEAEKVPLGTTALILLITFCPFNILYKSSRFFFIRCLLRCISAPLCKVKFPDYFLADQLTSQVVQASRCIVLYICYYGLGEYSRKQNKCHTRGVYNTLSFIIAVVPFWLRFLQCMRRLLEEKDWMHGYNALKYLSTIVAVLVRTACELRKGATWMVLALISSVVAVLVNTYWDIVVDWGLLRKHSKNKYLRDRLLVSNKSVYFAAMILNILLRIAWIQLVLAFNLRSFQKVAATVLISCLEIIRRGLWNFFSLENEHLNNVNKYRSFKSVPLPFSYSDDDDEKDN</sequence>